<dbReference type="EMBL" id="FTOH01000014">
    <property type="protein sequence ID" value="SIT17927.1"/>
    <property type="molecule type" value="Genomic_DNA"/>
</dbReference>
<dbReference type="AlphaFoldDB" id="A0A1N7Q5Q3"/>
<sequence>MAGSLNHFNHSALNRAAFDLDCETENLKVTRLGSGTYGVSGCGKKAVYVLVGSKYFRNSEITGE</sequence>
<proteinExistence type="predicted"/>
<name>A0A1N7Q5Q3_9GAMM</name>
<accession>A0A1N7Q5Q3</accession>
<dbReference type="Proteomes" id="UP000185639">
    <property type="component" value="Unassembled WGS sequence"/>
</dbReference>
<organism evidence="1 2">
    <name type="scientific">Thalassolituus maritimus</name>
    <dbReference type="NCBI Taxonomy" id="484498"/>
    <lineage>
        <taxon>Bacteria</taxon>
        <taxon>Pseudomonadati</taxon>
        <taxon>Pseudomonadota</taxon>
        <taxon>Gammaproteobacteria</taxon>
        <taxon>Oceanospirillales</taxon>
        <taxon>Oceanospirillaceae</taxon>
        <taxon>Thalassolituus</taxon>
    </lineage>
</organism>
<protein>
    <submittedName>
        <fullName evidence="1">Uncharacterized protein</fullName>
    </submittedName>
</protein>
<evidence type="ECO:0000313" key="1">
    <source>
        <dbReference type="EMBL" id="SIT17927.1"/>
    </source>
</evidence>
<evidence type="ECO:0000313" key="2">
    <source>
        <dbReference type="Proteomes" id="UP000185639"/>
    </source>
</evidence>
<reference evidence="2" key="1">
    <citation type="submission" date="2017-01" db="EMBL/GenBank/DDBJ databases">
        <authorList>
            <person name="Varghese N."/>
            <person name="Submissions S."/>
        </authorList>
    </citation>
    <scope>NUCLEOTIDE SEQUENCE [LARGE SCALE GENOMIC DNA]</scope>
    <source>
        <strain evidence="2">DSM 24913</strain>
    </source>
</reference>
<keyword evidence="2" id="KW-1185">Reference proteome</keyword>
<gene>
    <name evidence="1" type="ORF">SAMN05421686_1142</name>
</gene>